<evidence type="ECO:0000256" key="2">
    <source>
        <dbReference type="ARBA" id="ARBA00023098"/>
    </source>
</evidence>
<dbReference type="Pfam" id="PF10862">
    <property type="entry name" value="FcoT"/>
    <property type="match status" value="1"/>
</dbReference>
<dbReference type="RefSeq" id="WP_051714162.1">
    <property type="nucleotide sequence ID" value="NZ_JBEXYG010000002.1"/>
</dbReference>
<evidence type="ECO:0000256" key="8">
    <source>
        <dbReference type="ARBA" id="ARBA00048742"/>
    </source>
</evidence>
<dbReference type="InterPro" id="IPR022598">
    <property type="entry name" value="FcoT_ThioEstase"/>
</dbReference>
<proteinExistence type="inferred from homology"/>
<evidence type="ECO:0000313" key="10">
    <source>
        <dbReference type="Proteomes" id="UP001550628"/>
    </source>
</evidence>
<evidence type="ECO:0000256" key="6">
    <source>
        <dbReference type="ARBA" id="ARBA00035169"/>
    </source>
</evidence>
<name>A0ABV2WNI9_9NOCA</name>
<dbReference type="Gene3D" id="3.10.129.30">
    <property type="entry name" value="Rv0098, thioesterase-like hot dog domain"/>
    <property type="match status" value="1"/>
</dbReference>
<evidence type="ECO:0000256" key="7">
    <source>
        <dbReference type="ARBA" id="ARBA00035448"/>
    </source>
</evidence>
<dbReference type="EC" id="4.3.2.11" evidence="5"/>
<protein>
    <recommendedName>
        <fullName evidence="6">(2E)-enoyl-[ACP] glycyltransferase</fullName>
        <ecNumber evidence="5">4.3.2.11</ecNumber>
    </recommendedName>
    <alternativeName>
        <fullName evidence="7">(2E)-unsaturated fatty acyl-[ACP] glycyltransferase</fullName>
    </alternativeName>
</protein>
<comment type="caution">
    <text evidence="9">The sequence shown here is derived from an EMBL/GenBank/DDBJ whole genome shotgun (WGS) entry which is preliminary data.</text>
</comment>
<evidence type="ECO:0000256" key="3">
    <source>
        <dbReference type="ARBA" id="ARBA00023239"/>
    </source>
</evidence>
<keyword evidence="3" id="KW-0456">Lyase</keyword>
<dbReference type="Proteomes" id="UP001550628">
    <property type="component" value="Unassembled WGS sequence"/>
</dbReference>
<keyword evidence="2" id="KW-0443">Lipid metabolism</keyword>
<sequence>MTVTDPAPAGAVAEAPADDIALLARAMRPYASKGTVYLERAHAVRRGESVLGAGEFGIDRSCYIEDTGHFNAVEFTISYNQLVYYTLAVAIRDRLIPELADWSMDDYWARQLPSVLISRFGSRFRRPIDSRSYTAELTLGEVTFRNRSRPLYAVQTGVEFADSAGGSAVGDIEIVLLDPPGHPAAGAAR</sequence>
<dbReference type="EMBL" id="JBEYBF010000006">
    <property type="protein sequence ID" value="MEU1952458.1"/>
    <property type="molecule type" value="Genomic_DNA"/>
</dbReference>
<evidence type="ECO:0000256" key="1">
    <source>
        <dbReference type="ARBA" id="ARBA00022832"/>
    </source>
</evidence>
<comment type="catalytic activity">
    <reaction evidence="8">
        <text>a (3R)-3-[(carboxymethyl)amino]fatty acid + holo-[ACP] + H(+) = a (2E)-enoyl-[ACP] + glycine + H2O</text>
        <dbReference type="Rhea" id="RHEA:74923"/>
        <dbReference type="Rhea" id="RHEA-COMP:9685"/>
        <dbReference type="Rhea" id="RHEA-COMP:9925"/>
        <dbReference type="ChEBI" id="CHEBI:15377"/>
        <dbReference type="ChEBI" id="CHEBI:15378"/>
        <dbReference type="ChEBI" id="CHEBI:57305"/>
        <dbReference type="ChEBI" id="CHEBI:64479"/>
        <dbReference type="ChEBI" id="CHEBI:78784"/>
        <dbReference type="ChEBI" id="CHEBI:193080"/>
        <dbReference type="EC" id="4.3.2.11"/>
    </reaction>
    <physiologicalReaction direction="right-to-left" evidence="8">
        <dbReference type="Rhea" id="RHEA:74925"/>
    </physiologicalReaction>
</comment>
<comment type="similarity">
    <text evidence="4">Belongs to the FcoT family.</text>
</comment>
<evidence type="ECO:0000256" key="4">
    <source>
        <dbReference type="ARBA" id="ARBA00035117"/>
    </source>
</evidence>
<evidence type="ECO:0000313" key="9">
    <source>
        <dbReference type="EMBL" id="MEU1952458.1"/>
    </source>
</evidence>
<organism evidence="9 10">
    <name type="scientific">Nocardia rhamnosiphila</name>
    <dbReference type="NCBI Taxonomy" id="426716"/>
    <lineage>
        <taxon>Bacteria</taxon>
        <taxon>Bacillati</taxon>
        <taxon>Actinomycetota</taxon>
        <taxon>Actinomycetes</taxon>
        <taxon>Mycobacteriales</taxon>
        <taxon>Nocardiaceae</taxon>
        <taxon>Nocardia</taxon>
    </lineage>
</organism>
<keyword evidence="10" id="KW-1185">Reference proteome</keyword>
<gene>
    <name evidence="9" type="ORF">ABZ510_11395</name>
</gene>
<keyword evidence="1" id="KW-0276">Fatty acid metabolism</keyword>
<accession>A0ABV2WNI9</accession>
<dbReference type="InterPro" id="IPR043064">
    <property type="entry name" value="FcoT_ThioEstase_Rv0098-like_sf"/>
</dbReference>
<dbReference type="GeneID" id="96242578"/>
<reference evidence="9 10" key="1">
    <citation type="submission" date="2024-06" db="EMBL/GenBank/DDBJ databases">
        <title>The Natural Products Discovery Center: Release of the First 8490 Sequenced Strains for Exploring Actinobacteria Biosynthetic Diversity.</title>
        <authorList>
            <person name="Kalkreuter E."/>
            <person name="Kautsar S.A."/>
            <person name="Yang D."/>
            <person name="Bader C.D."/>
            <person name="Teijaro C.N."/>
            <person name="Fluegel L."/>
            <person name="Davis C.M."/>
            <person name="Simpson J.R."/>
            <person name="Lauterbach L."/>
            <person name="Steele A.D."/>
            <person name="Gui C."/>
            <person name="Meng S."/>
            <person name="Li G."/>
            <person name="Viehrig K."/>
            <person name="Ye F."/>
            <person name="Su P."/>
            <person name="Kiefer A.F."/>
            <person name="Nichols A."/>
            <person name="Cepeda A.J."/>
            <person name="Yan W."/>
            <person name="Fan B."/>
            <person name="Jiang Y."/>
            <person name="Adhikari A."/>
            <person name="Zheng C.-J."/>
            <person name="Schuster L."/>
            <person name="Cowan T.M."/>
            <person name="Smanski M.J."/>
            <person name="Chevrette M.G."/>
            <person name="De Carvalho L.P.S."/>
            <person name="Shen B."/>
        </authorList>
    </citation>
    <scope>NUCLEOTIDE SEQUENCE [LARGE SCALE GENOMIC DNA]</scope>
    <source>
        <strain evidence="9 10">NPDC019708</strain>
    </source>
</reference>
<evidence type="ECO:0000256" key="5">
    <source>
        <dbReference type="ARBA" id="ARBA00035127"/>
    </source>
</evidence>